<dbReference type="Pfam" id="PF09858">
    <property type="entry name" value="DUF2085"/>
    <property type="match status" value="1"/>
</dbReference>
<organism evidence="1">
    <name type="scientific">Thermomicrobium roseum</name>
    <dbReference type="NCBI Taxonomy" id="500"/>
    <lineage>
        <taxon>Bacteria</taxon>
        <taxon>Pseudomonadati</taxon>
        <taxon>Thermomicrobiota</taxon>
        <taxon>Thermomicrobia</taxon>
        <taxon>Thermomicrobiales</taxon>
        <taxon>Thermomicrobiaceae</taxon>
        <taxon>Thermomicrobium</taxon>
    </lineage>
</organism>
<dbReference type="EMBL" id="DSJL01000011">
    <property type="protein sequence ID" value="HEF65286.1"/>
    <property type="molecule type" value="Genomic_DNA"/>
</dbReference>
<reference evidence="1" key="1">
    <citation type="journal article" date="2020" name="mSystems">
        <title>Genome- and Community-Level Interaction Insights into Carbon Utilization and Element Cycling Functions of Hydrothermarchaeota in Hydrothermal Sediment.</title>
        <authorList>
            <person name="Zhou Z."/>
            <person name="Liu Y."/>
            <person name="Xu W."/>
            <person name="Pan J."/>
            <person name="Luo Z.H."/>
            <person name="Li M."/>
        </authorList>
    </citation>
    <scope>NUCLEOTIDE SEQUENCE [LARGE SCALE GENOMIC DNA]</scope>
    <source>
        <strain evidence="1">SpSt-222</strain>
    </source>
</reference>
<dbReference type="InterPro" id="IPR019206">
    <property type="entry name" value="DUF2085_TM"/>
</dbReference>
<proteinExistence type="predicted"/>
<protein>
    <submittedName>
        <fullName evidence="1">DUF2085 domain-containing protein</fullName>
    </submittedName>
</protein>
<sequence>MARRGNGTHQEMYGQCVRTPPIVLHPHLDRKVVCWGVASGASSVTGSTRPRSLTFAVMRELFPPTALLLLVLGSWLVSPSQVELVTRAALHGLCAQRPSHSFWFGPYQLPFDARMTGIYAGSLLTVTWLALRHSRGAAGPPRAGTLAVLAVGIVLLGVDGLNALAADLHLPTLYEPRNTLRYLTGAWTGLALGVLLWWVFQSTTWRPALRHPSPSFHLARDGLPLGLALAAFGWLVMTGPVNWYVPVALVLLIAAVVTLALFTWPVALLVTRRFERTDRWHELVVPGLFALAVAISVMTVTSLLRYALEAALDIPPLP</sequence>
<name>A0A7C1G4P4_THERO</name>
<comment type="caution">
    <text evidence="1">The sequence shown here is derived from an EMBL/GenBank/DDBJ whole genome shotgun (WGS) entry which is preliminary data.</text>
</comment>
<dbReference type="AlphaFoldDB" id="A0A7C1G4P4"/>
<evidence type="ECO:0000313" key="1">
    <source>
        <dbReference type="EMBL" id="HEF65286.1"/>
    </source>
</evidence>
<gene>
    <name evidence="1" type="ORF">ENP47_06790</name>
</gene>
<accession>A0A7C1G4P4</accession>